<dbReference type="Proteomes" id="UP001164250">
    <property type="component" value="Chromosome 6"/>
</dbReference>
<accession>A0ACC1B5G1</accession>
<comment type="caution">
    <text evidence="1">The sequence shown here is derived from an EMBL/GenBank/DDBJ whole genome shotgun (WGS) entry which is preliminary data.</text>
</comment>
<evidence type="ECO:0000313" key="2">
    <source>
        <dbReference type="Proteomes" id="UP001164250"/>
    </source>
</evidence>
<organism evidence="1 2">
    <name type="scientific">Pistacia atlantica</name>
    <dbReference type="NCBI Taxonomy" id="434234"/>
    <lineage>
        <taxon>Eukaryota</taxon>
        <taxon>Viridiplantae</taxon>
        <taxon>Streptophyta</taxon>
        <taxon>Embryophyta</taxon>
        <taxon>Tracheophyta</taxon>
        <taxon>Spermatophyta</taxon>
        <taxon>Magnoliopsida</taxon>
        <taxon>eudicotyledons</taxon>
        <taxon>Gunneridae</taxon>
        <taxon>Pentapetalae</taxon>
        <taxon>rosids</taxon>
        <taxon>malvids</taxon>
        <taxon>Sapindales</taxon>
        <taxon>Anacardiaceae</taxon>
        <taxon>Pistacia</taxon>
    </lineage>
</organism>
<proteinExistence type="predicted"/>
<protein>
    <submittedName>
        <fullName evidence="1">Uncharacterized protein</fullName>
    </submittedName>
</protein>
<reference evidence="2" key="1">
    <citation type="journal article" date="2023" name="G3 (Bethesda)">
        <title>Genome assembly and association tests identify interacting loci associated with vigor, precocity, and sex in interspecific pistachio rootstocks.</title>
        <authorList>
            <person name="Palmer W."/>
            <person name="Jacygrad E."/>
            <person name="Sagayaradj S."/>
            <person name="Cavanaugh K."/>
            <person name="Han R."/>
            <person name="Bertier L."/>
            <person name="Beede B."/>
            <person name="Kafkas S."/>
            <person name="Golino D."/>
            <person name="Preece J."/>
            <person name="Michelmore R."/>
        </authorList>
    </citation>
    <scope>NUCLEOTIDE SEQUENCE [LARGE SCALE GENOMIC DNA]</scope>
</reference>
<dbReference type="EMBL" id="CM047902">
    <property type="protein sequence ID" value="KAJ0094143.1"/>
    <property type="molecule type" value="Genomic_DNA"/>
</dbReference>
<name>A0ACC1B5G1_9ROSI</name>
<keyword evidence="2" id="KW-1185">Reference proteome</keyword>
<sequence>MLFFLISSLTPSIPFHFINAMEDQNMMILSTLHPSSSSDQLPMHKTSHKFKRKIRIIHIFAPQIIKTDVANFRELVQRLTGKPTGAEGKGTILKKKTQKLPLSRSNFIHHANKSTWPAASLLLTESGDPNIKEEENESSSTNFFDGFTDIDGFIQELIK</sequence>
<evidence type="ECO:0000313" key="1">
    <source>
        <dbReference type="EMBL" id="KAJ0094143.1"/>
    </source>
</evidence>
<gene>
    <name evidence="1" type="ORF">Patl1_17301</name>
</gene>